<proteinExistence type="predicted"/>
<organism evidence="2 3">
    <name type="scientific">Gossypium raimondii</name>
    <name type="common">Peruvian cotton</name>
    <name type="synonym">Gossypium klotzschianum subsp. raimondii</name>
    <dbReference type="NCBI Taxonomy" id="29730"/>
    <lineage>
        <taxon>Eukaryota</taxon>
        <taxon>Viridiplantae</taxon>
        <taxon>Streptophyta</taxon>
        <taxon>Embryophyta</taxon>
        <taxon>Tracheophyta</taxon>
        <taxon>Spermatophyta</taxon>
        <taxon>Magnoliopsida</taxon>
        <taxon>eudicotyledons</taxon>
        <taxon>Gunneridae</taxon>
        <taxon>Pentapetalae</taxon>
        <taxon>rosids</taxon>
        <taxon>malvids</taxon>
        <taxon>Malvales</taxon>
        <taxon>Malvaceae</taxon>
        <taxon>Malvoideae</taxon>
        <taxon>Gossypium</taxon>
    </lineage>
</organism>
<evidence type="ECO:0000259" key="1">
    <source>
        <dbReference type="Pfam" id="PF13966"/>
    </source>
</evidence>
<comment type="caution">
    <text evidence="2">The sequence shown here is derived from an EMBL/GenBank/DDBJ whole genome shotgun (WGS) entry which is preliminary data.</text>
</comment>
<feature type="domain" description="Reverse transcriptase zinc-binding" evidence="1">
    <location>
        <begin position="197"/>
        <end position="266"/>
    </location>
</feature>
<dbReference type="AlphaFoldDB" id="A0A7J8P438"/>
<dbReference type="EMBL" id="JABEZZ010000004">
    <property type="protein sequence ID" value="MBA0583810.1"/>
    <property type="molecule type" value="Genomic_DNA"/>
</dbReference>
<dbReference type="InterPro" id="IPR026960">
    <property type="entry name" value="RVT-Znf"/>
</dbReference>
<accession>A0A7J8P438</accession>
<reference evidence="2 3" key="1">
    <citation type="journal article" date="2019" name="Genome Biol. Evol.">
        <title>Insights into the evolution of the New World diploid cottons (Gossypium, subgenus Houzingenia) based on genome sequencing.</title>
        <authorList>
            <person name="Grover C.E."/>
            <person name="Arick M.A. 2nd"/>
            <person name="Thrash A."/>
            <person name="Conover J.L."/>
            <person name="Sanders W.S."/>
            <person name="Peterson D.G."/>
            <person name="Frelichowski J.E."/>
            <person name="Scheffler J.A."/>
            <person name="Scheffler B.E."/>
            <person name="Wendel J.F."/>
        </authorList>
    </citation>
    <scope>NUCLEOTIDE SEQUENCE [LARGE SCALE GENOMIC DNA]</scope>
    <source>
        <strain evidence="2">8</strain>
        <tissue evidence="2">Leaf</tissue>
    </source>
</reference>
<dbReference type="Pfam" id="PF13966">
    <property type="entry name" value="zf-RVT"/>
    <property type="match status" value="1"/>
</dbReference>
<protein>
    <recommendedName>
        <fullName evidence="1">Reverse transcriptase zinc-binding domain-containing protein</fullName>
    </recommendedName>
</protein>
<name>A0A7J8P438_GOSRA</name>
<evidence type="ECO:0000313" key="3">
    <source>
        <dbReference type="Proteomes" id="UP000593578"/>
    </source>
</evidence>
<dbReference type="Proteomes" id="UP000593578">
    <property type="component" value="Unassembled WGS sequence"/>
</dbReference>
<gene>
    <name evidence="2" type="ORF">Gorai_014654</name>
</gene>
<sequence length="311" mass="35716">MILLSSNTPLDQRHFYSDLFGMNVINQLDNYLGLPLTESNGRSRGWSMLAWAKFVIQKAWGLGFRDLHLFNMALLGRQVCRLIYFKDTLCYKVVSSKYFPSGDIFHPKNFYKPSYTWTNIAIATKTLTNGFVWLVGDGTNIEICSDNWGFKGLNDDSLCPTLLSENERFAHPFQRHMCYKVLSSKYFPSGDIFHPKNVDKPSYTWTSIATATKTLAWFCLVVGHNILPTYANISSIRQNFNKVCPRCGEKEETFIHALKDCPKAQAILTIGGLYNRLLKGDYSRCINWIQDIMRVLDMKVVADFFTTLWNT</sequence>
<evidence type="ECO:0000313" key="2">
    <source>
        <dbReference type="EMBL" id="MBA0583810.1"/>
    </source>
</evidence>